<sequence length="153" mass="16330">MGKTGKIVTIVLWALLIVSAILVVSLMVNINEEVDTDPAMNSWVNSNLVWAYILLAFGAGVAVISSLLHMFTDKKAAKNGIISLVFLGAVFLVAYLLASPEIPQFPGVDKFITDGTLNESVSKLVDTGLYATYILIGLAIVSVASSSVMRLIK</sequence>
<evidence type="ECO:0000256" key="1">
    <source>
        <dbReference type="SAM" id="Phobius"/>
    </source>
</evidence>
<accession>A0A399T230</accession>
<dbReference type="Proteomes" id="UP000265926">
    <property type="component" value="Unassembled WGS sequence"/>
</dbReference>
<keyword evidence="1" id="KW-0812">Transmembrane</keyword>
<keyword evidence="1" id="KW-0472">Membrane</keyword>
<dbReference type="RefSeq" id="WP_119436975.1">
    <property type="nucleotide sequence ID" value="NZ_QWGR01000003.1"/>
</dbReference>
<reference evidence="2 3" key="1">
    <citation type="submission" date="2018-08" db="EMBL/GenBank/DDBJ databases">
        <title>Pallidiluteibacterium maritimus gen. nov., sp. nov., isolated from coastal sediment.</title>
        <authorList>
            <person name="Zhou L.Y."/>
        </authorList>
    </citation>
    <scope>NUCLEOTIDE SEQUENCE [LARGE SCALE GENOMIC DNA]</scope>
    <source>
        <strain evidence="2 3">XSD2</strain>
    </source>
</reference>
<feature type="transmembrane region" description="Helical" evidence="1">
    <location>
        <begin position="48"/>
        <end position="68"/>
    </location>
</feature>
<dbReference type="EMBL" id="QWGR01000003">
    <property type="protein sequence ID" value="RIJ49089.1"/>
    <property type="molecule type" value="Genomic_DNA"/>
</dbReference>
<name>A0A399T230_9BACT</name>
<gene>
    <name evidence="2" type="ORF">D1614_05850</name>
</gene>
<feature type="transmembrane region" description="Helical" evidence="1">
    <location>
        <begin position="7"/>
        <end position="28"/>
    </location>
</feature>
<feature type="transmembrane region" description="Helical" evidence="1">
    <location>
        <begin position="130"/>
        <end position="152"/>
    </location>
</feature>
<comment type="caution">
    <text evidence="2">The sequence shown here is derived from an EMBL/GenBank/DDBJ whole genome shotgun (WGS) entry which is preliminary data.</text>
</comment>
<dbReference type="AlphaFoldDB" id="A0A399T230"/>
<protein>
    <submittedName>
        <fullName evidence="2">Uncharacterized protein</fullName>
    </submittedName>
</protein>
<evidence type="ECO:0000313" key="2">
    <source>
        <dbReference type="EMBL" id="RIJ49089.1"/>
    </source>
</evidence>
<feature type="transmembrane region" description="Helical" evidence="1">
    <location>
        <begin position="80"/>
        <end position="98"/>
    </location>
</feature>
<evidence type="ECO:0000313" key="3">
    <source>
        <dbReference type="Proteomes" id="UP000265926"/>
    </source>
</evidence>
<organism evidence="2 3">
    <name type="scientific">Maribellus luteus</name>
    <dbReference type="NCBI Taxonomy" id="2305463"/>
    <lineage>
        <taxon>Bacteria</taxon>
        <taxon>Pseudomonadati</taxon>
        <taxon>Bacteroidota</taxon>
        <taxon>Bacteroidia</taxon>
        <taxon>Marinilabiliales</taxon>
        <taxon>Prolixibacteraceae</taxon>
        <taxon>Maribellus</taxon>
    </lineage>
</organism>
<keyword evidence="1" id="KW-1133">Transmembrane helix</keyword>
<dbReference type="OrthoDB" id="1120250at2"/>
<proteinExistence type="predicted"/>
<keyword evidence="3" id="KW-1185">Reference proteome</keyword>